<evidence type="ECO:0000256" key="1">
    <source>
        <dbReference type="ARBA" id="ARBA00010646"/>
    </source>
</evidence>
<dbReference type="InterPro" id="IPR017853">
    <property type="entry name" value="GH"/>
</dbReference>
<proteinExistence type="inferred from homology"/>
<dbReference type="OrthoDB" id="2251794at2759"/>
<name>A0A816TKN7_9BILA</name>
<dbReference type="Proteomes" id="UP000663866">
    <property type="component" value="Unassembled WGS sequence"/>
</dbReference>
<comment type="caution">
    <text evidence="8">The sequence shown here is derived from an EMBL/GenBank/DDBJ whole genome shotgun (WGS) entry which is preliminary data.</text>
</comment>
<dbReference type="InterPro" id="IPR051595">
    <property type="entry name" value="GH25_Enzymes"/>
</dbReference>
<dbReference type="Proteomes" id="UP000663887">
    <property type="component" value="Unassembled WGS sequence"/>
</dbReference>
<gene>
    <name evidence="10" type="ORF">BYL167_LOCUS11431</name>
    <name evidence="4" type="ORF">CJN711_LOCUS6628</name>
    <name evidence="5" type="ORF">KQP761_LOCUS15396</name>
    <name evidence="8" type="ORF">MBJ925_LOCUS21917</name>
    <name evidence="11" type="ORF">OVN521_LOCUS14838</name>
    <name evidence="9" type="ORF">SMN809_LOCUS5412</name>
    <name evidence="12" type="ORF">UXM345_LOCUS18947</name>
    <name evidence="6" type="ORF">WKI299_LOCUS2578</name>
    <name evidence="7" type="ORF">XDN619_LOCUS11723</name>
</gene>
<dbReference type="SUPFAM" id="SSF51445">
    <property type="entry name" value="(Trans)glycosidases"/>
    <property type="match status" value="1"/>
</dbReference>
<evidence type="ECO:0000313" key="4">
    <source>
        <dbReference type="EMBL" id="CAF1090154.1"/>
    </source>
</evidence>
<evidence type="ECO:0000256" key="2">
    <source>
        <dbReference type="ARBA" id="ARBA00022729"/>
    </source>
</evidence>
<evidence type="ECO:0000313" key="9">
    <source>
        <dbReference type="EMBL" id="CAF3877092.1"/>
    </source>
</evidence>
<dbReference type="InterPro" id="IPR002053">
    <property type="entry name" value="Glyco_hydro_25"/>
</dbReference>
<dbReference type="PROSITE" id="PS51904">
    <property type="entry name" value="GLYCOSYL_HYDROL_F25_2"/>
    <property type="match status" value="1"/>
</dbReference>
<evidence type="ECO:0000313" key="14">
    <source>
        <dbReference type="Proteomes" id="UP000663866"/>
    </source>
</evidence>
<feature type="chain" id="PRO_5036230630" description="Lysozyme" evidence="3">
    <location>
        <begin position="17"/>
        <end position="208"/>
    </location>
</feature>
<sequence length="208" mass="23982">MFVEIVLISIVPTILATIGIDVSQRVSQDQFRCLNDNGYTFAIVRAYRSVGVVDSNSAQTIKNARAAGFTRVDAYLFPCFPCGDAPQQVIEVIDYLREERAEIDRLWLNIEGRWNNNTEINIEFLDELIKQITDLGVKFGIYTSRYQWFSIMNNVTKFSTQSPLWYVHYDNNQSFRDFQVFGGWMQPSIKQFIADVKECGVVLDKNFS</sequence>
<dbReference type="PANTHER" id="PTHR23208:SF36">
    <property type="entry name" value="LYSOZYME-RELATED"/>
    <property type="match status" value="1"/>
</dbReference>
<dbReference type="EMBL" id="CAJOBF010002629">
    <property type="protein sequence ID" value="CAF4046647.1"/>
    <property type="molecule type" value="Genomic_DNA"/>
</dbReference>
<evidence type="ECO:0008006" key="15">
    <source>
        <dbReference type="Google" id="ProtNLM"/>
    </source>
</evidence>
<dbReference type="EMBL" id="CAJNRF010000340">
    <property type="protein sequence ID" value="CAF1955528.1"/>
    <property type="molecule type" value="Genomic_DNA"/>
</dbReference>
<dbReference type="EMBL" id="CAJOBI010001357">
    <property type="protein sequence ID" value="CAF3877092.1"/>
    <property type="molecule type" value="Genomic_DNA"/>
</dbReference>
<dbReference type="GO" id="GO:0009253">
    <property type="term" value="P:peptidoglycan catabolic process"/>
    <property type="evidence" value="ECO:0007669"/>
    <property type="project" value="InterPro"/>
</dbReference>
<dbReference type="EMBL" id="CAJOBH010003608">
    <property type="protein sequence ID" value="CAF3958872.1"/>
    <property type="molecule type" value="Genomic_DNA"/>
</dbReference>
<dbReference type="Proteomes" id="UP000663842">
    <property type="component" value="Unassembled WGS sequence"/>
</dbReference>
<evidence type="ECO:0000313" key="11">
    <source>
        <dbReference type="EMBL" id="CAF3997289.1"/>
    </source>
</evidence>
<dbReference type="EMBL" id="CAJNOW010007519">
    <property type="protein sequence ID" value="CAF1515585.1"/>
    <property type="molecule type" value="Genomic_DNA"/>
</dbReference>
<dbReference type="Gene3D" id="3.20.20.80">
    <property type="entry name" value="Glycosidases"/>
    <property type="match status" value="1"/>
</dbReference>
<dbReference type="GO" id="GO:0007165">
    <property type="term" value="P:signal transduction"/>
    <property type="evidence" value="ECO:0007669"/>
    <property type="project" value="TreeGrafter"/>
</dbReference>
<organism evidence="8 13">
    <name type="scientific">Rotaria magnacalcarata</name>
    <dbReference type="NCBI Taxonomy" id="392030"/>
    <lineage>
        <taxon>Eukaryota</taxon>
        <taxon>Metazoa</taxon>
        <taxon>Spiralia</taxon>
        <taxon>Gnathifera</taxon>
        <taxon>Rotifera</taxon>
        <taxon>Eurotatoria</taxon>
        <taxon>Bdelloidea</taxon>
        <taxon>Philodinida</taxon>
        <taxon>Philodinidae</taxon>
        <taxon>Rotaria</taxon>
    </lineage>
</organism>
<dbReference type="EMBL" id="CAJNRG010004500">
    <property type="protein sequence ID" value="CAF2066709.1"/>
    <property type="molecule type" value="Genomic_DNA"/>
</dbReference>
<evidence type="ECO:0000313" key="6">
    <source>
        <dbReference type="EMBL" id="CAF1955528.1"/>
    </source>
</evidence>
<evidence type="ECO:0000313" key="5">
    <source>
        <dbReference type="EMBL" id="CAF1515585.1"/>
    </source>
</evidence>
<dbReference type="GO" id="GO:0003796">
    <property type="term" value="F:lysozyme activity"/>
    <property type="evidence" value="ECO:0007669"/>
    <property type="project" value="InterPro"/>
</dbReference>
<accession>A0A816TKN7</accession>
<dbReference type="AlphaFoldDB" id="A0A816TKN7"/>
<protein>
    <recommendedName>
        <fullName evidence="15">Lysozyme</fullName>
    </recommendedName>
</protein>
<evidence type="ECO:0000313" key="8">
    <source>
        <dbReference type="EMBL" id="CAF2099004.1"/>
    </source>
</evidence>
<comment type="similarity">
    <text evidence="1">Belongs to the glycosyl hydrolase 25 family.</text>
</comment>
<dbReference type="GO" id="GO:0016998">
    <property type="term" value="P:cell wall macromolecule catabolic process"/>
    <property type="evidence" value="ECO:0007669"/>
    <property type="project" value="InterPro"/>
</dbReference>
<dbReference type="CDD" id="cd06416">
    <property type="entry name" value="GH25_Lys1-like"/>
    <property type="match status" value="1"/>
</dbReference>
<dbReference type="Pfam" id="PF01183">
    <property type="entry name" value="Glyco_hydro_25"/>
    <property type="match status" value="1"/>
</dbReference>
<dbReference type="Proteomes" id="UP000663855">
    <property type="component" value="Unassembled WGS sequence"/>
</dbReference>
<evidence type="ECO:0000256" key="3">
    <source>
        <dbReference type="SAM" id="SignalP"/>
    </source>
</evidence>
<evidence type="ECO:0000313" key="13">
    <source>
        <dbReference type="Proteomes" id="UP000663824"/>
    </source>
</evidence>
<dbReference type="EMBL" id="CAJNRE010011158">
    <property type="protein sequence ID" value="CAF2099004.1"/>
    <property type="molecule type" value="Genomic_DNA"/>
</dbReference>
<dbReference type="EMBL" id="CAJNOV010002126">
    <property type="protein sequence ID" value="CAF1090154.1"/>
    <property type="molecule type" value="Genomic_DNA"/>
</dbReference>
<reference evidence="8" key="1">
    <citation type="submission" date="2021-02" db="EMBL/GenBank/DDBJ databases">
        <authorList>
            <person name="Nowell W R."/>
        </authorList>
    </citation>
    <scope>NUCLEOTIDE SEQUENCE</scope>
</reference>
<evidence type="ECO:0000313" key="7">
    <source>
        <dbReference type="EMBL" id="CAF2066709.1"/>
    </source>
</evidence>
<dbReference type="Proteomes" id="UP000663824">
    <property type="component" value="Unassembled WGS sequence"/>
</dbReference>
<dbReference type="EMBL" id="CAJOBG010002299">
    <property type="protein sequence ID" value="CAF3997289.1"/>
    <property type="molecule type" value="Genomic_DNA"/>
</dbReference>
<dbReference type="Proteomes" id="UP000663834">
    <property type="component" value="Unassembled WGS sequence"/>
</dbReference>
<dbReference type="Proteomes" id="UP000676336">
    <property type="component" value="Unassembled WGS sequence"/>
</dbReference>
<dbReference type="Proteomes" id="UP000663856">
    <property type="component" value="Unassembled WGS sequence"/>
</dbReference>
<keyword evidence="14" id="KW-1185">Reference proteome</keyword>
<dbReference type="PANTHER" id="PTHR23208">
    <property type="entry name" value="LYSOZYME PROTEIN"/>
    <property type="match status" value="1"/>
</dbReference>
<keyword evidence="2 3" id="KW-0732">Signal</keyword>
<feature type="signal peptide" evidence="3">
    <location>
        <begin position="1"/>
        <end position="16"/>
    </location>
</feature>
<dbReference type="Proteomes" id="UP000681967">
    <property type="component" value="Unassembled WGS sequence"/>
</dbReference>
<evidence type="ECO:0000313" key="12">
    <source>
        <dbReference type="EMBL" id="CAF4046647.1"/>
    </source>
</evidence>
<evidence type="ECO:0000313" key="10">
    <source>
        <dbReference type="EMBL" id="CAF3958872.1"/>
    </source>
</evidence>